<dbReference type="EMBL" id="CP000478">
    <property type="protein sequence ID" value="ABK17214.1"/>
    <property type="molecule type" value="Genomic_DNA"/>
</dbReference>
<dbReference type="STRING" id="335543.Sfum_1526"/>
<dbReference type="InterPro" id="IPR036514">
    <property type="entry name" value="SGNH_hydro_sf"/>
</dbReference>
<dbReference type="PANTHER" id="PTHR30383">
    <property type="entry name" value="THIOESTERASE 1/PROTEASE 1/LYSOPHOSPHOLIPASE L1"/>
    <property type="match status" value="1"/>
</dbReference>
<dbReference type="GO" id="GO:0004622">
    <property type="term" value="F:phosphatidylcholine lysophospholipase activity"/>
    <property type="evidence" value="ECO:0007669"/>
    <property type="project" value="TreeGrafter"/>
</dbReference>
<evidence type="ECO:0000313" key="2">
    <source>
        <dbReference type="EMBL" id="ABK17214.1"/>
    </source>
</evidence>
<dbReference type="InterPro" id="IPR013830">
    <property type="entry name" value="SGNH_hydro"/>
</dbReference>
<gene>
    <name evidence="2" type="ordered locus">Sfum_1526</name>
</gene>
<keyword evidence="3" id="KW-1185">Reference proteome</keyword>
<dbReference type="HOGENOM" id="CLU_051180_1_2_7"/>
<dbReference type="RefSeq" id="WP_011698385.1">
    <property type="nucleotide sequence ID" value="NC_008554.1"/>
</dbReference>
<dbReference type="eggNOG" id="COG2755">
    <property type="taxonomic scope" value="Bacteria"/>
</dbReference>
<dbReference type="AlphaFoldDB" id="A0LIG2"/>
<evidence type="ECO:0000313" key="3">
    <source>
        <dbReference type="Proteomes" id="UP000001784"/>
    </source>
</evidence>
<dbReference type="KEGG" id="sfu:Sfum_1526"/>
<sequence length="206" mass="22334" precursor="true">MIRKAVVVVVIGLLGLLGYRLLASSPGPTIRNDRPNGENIICFGDSLTYGTGAPKGKDYPTRLSRMISGPVMNKGVPGDTTARALDRLDKDVLSQSPRIVLITLGGNDLKNGISKDIAFRNLRVIIESIQDMGALVIVGGIDVPVWGRGFEDGYRQTCRETGAVLVPNIFEGIFGNRQLMSDAIHPNGEGYELIAEKFHQALKPYL</sequence>
<accession>A0LIG2</accession>
<dbReference type="Proteomes" id="UP000001784">
    <property type="component" value="Chromosome"/>
</dbReference>
<dbReference type="CDD" id="cd01822">
    <property type="entry name" value="Lysophospholipase_L1_like"/>
    <property type="match status" value="1"/>
</dbReference>
<dbReference type="FunCoup" id="A0LIG2">
    <property type="interactions" value="69"/>
</dbReference>
<dbReference type="InParanoid" id="A0LIG2"/>
<dbReference type="SUPFAM" id="SSF52266">
    <property type="entry name" value="SGNH hydrolase"/>
    <property type="match status" value="1"/>
</dbReference>
<dbReference type="Pfam" id="PF13472">
    <property type="entry name" value="Lipase_GDSL_2"/>
    <property type="match status" value="1"/>
</dbReference>
<evidence type="ECO:0000259" key="1">
    <source>
        <dbReference type="Pfam" id="PF13472"/>
    </source>
</evidence>
<proteinExistence type="predicted"/>
<feature type="domain" description="SGNH hydrolase-type esterase" evidence="1">
    <location>
        <begin position="42"/>
        <end position="193"/>
    </location>
</feature>
<dbReference type="PANTHER" id="PTHR30383:SF24">
    <property type="entry name" value="THIOESTERASE 1_PROTEASE 1_LYSOPHOSPHOLIPASE L1"/>
    <property type="match status" value="1"/>
</dbReference>
<reference evidence="2 3" key="1">
    <citation type="submission" date="2006-10" db="EMBL/GenBank/DDBJ databases">
        <title>Complete sequence of Syntrophobacter fumaroxidans MPOB.</title>
        <authorList>
            <consortium name="US DOE Joint Genome Institute"/>
            <person name="Copeland A."/>
            <person name="Lucas S."/>
            <person name="Lapidus A."/>
            <person name="Barry K."/>
            <person name="Detter J.C."/>
            <person name="Glavina del Rio T."/>
            <person name="Hammon N."/>
            <person name="Israni S."/>
            <person name="Pitluck S."/>
            <person name="Goltsman E.G."/>
            <person name="Martinez M."/>
            <person name="Schmutz J."/>
            <person name="Larimer F."/>
            <person name="Land M."/>
            <person name="Hauser L."/>
            <person name="Kyrpides N."/>
            <person name="Kim E."/>
            <person name="Boone D.R."/>
            <person name="Brockman F."/>
            <person name="Culley D."/>
            <person name="Ferry J."/>
            <person name="Gunsalus R."/>
            <person name="McInerney M.J."/>
            <person name="Morrison M."/>
            <person name="Plugge C."/>
            <person name="Rohlin L."/>
            <person name="Scholten J."/>
            <person name="Sieber J."/>
            <person name="Stams A.J.M."/>
            <person name="Worm P."/>
            <person name="Henstra A.M."/>
            <person name="Richardson P."/>
        </authorList>
    </citation>
    <scope>NUCLEOTIDE SEQUENCE [LARGE SCALE GENOMIC DNA]</scope>
    <source>
        <strain evidence="3">DSM 10017 / MPOB</strain>
    </source>
</reference>
<dbReference type="Gene3D" id="3.40.50.1110">
    <property type="entry name" value="SGNH hydrolase"/>
    <property type="match status" value="1"/>
</dbReference>
<organism evidence="2 3">
    <name type="scientific">Syntrophobacter fumaroxidans (strain DSM 10017 / MPOB)</name>
    <dbReference type="NCBI Taxonomy" id="335543"/>
    <lineage>
        <taxon>Bacteria</taxon>
        <taxon>Pseudomonadati</taxon>
        <taxon>Thermodesulfobacteriota</taxon>
        <taxon>Syntrophobacteria</taxon>
        <taxon>Syntrophobacterales</taxon>
        <taxon>Syntrophobacteraceae</taxon>
        <taxon>Syntrophobacter</taxon>
    </lineage>
</organism>
<name>A0LIG2_SYNFM</name>
<protein>
    <submittedName>
        <fullName evidence="2">Lipolytic enzyme, G-D-S-L family</fullName>
    </submittedName>
</protein>
<dbReference type="OrthoDB" id="9786188at2"/>
<dbReference type="InterPro" id="IPR051532">
    <property type="entry name" value="Ester_Hydrolysis_Enzymes"/>
</dbReference>